<proteinExistence type="predicted"/>
<dbReference type="EMBL" id="JAUOQO010000001">
    <property type="protein sequence ID" value="MDO6572771.1"/>
    <property type="molecule type" value="Genomic_DNA"/>
</dbReference>
<accession>A0AAW7YQ55</accession>
<keyword evidence="5" id="KW-1185">Reference proteome</keyword>
<dbReference type="PROSITE" id="PS51257">
    <property type="entry name" value="PROKAR_LIPOPROTEIN"/>
    <property type="match status" value="1"/>
</dbReference>
<feature type="chain" id="PRO_5043577797" evidence="2">
    <location>
        <begin position="24"/>
        <end position="405"/>
    </location>
</feature>
<feature type="compositionally biased region" description="Basic and acidic residues" evidence="1">
    <location>
        <begin position="389"/>
        <end position="405"/>
    </location>
</feature>
<dbReference type="RefSeq" id="WP_232159553.1">
    <property type="nucleotide sequence ID" value="NZ_JAUOQO010000001.1"/>
</dbReference>
<dbReference type="AlphaFoldDB" id="A0AAW7YQ55"/>
<evidence type="ECO:0000313" key="5">
    <source>
        <dbReference type="Proteomes" id="UP001170310"/>
    </source>
</evidence>
<dbReference type="GO" id="GO:0016787">
    <property type="term" value="F:hydrolase activity"/>
    <property type="evidence" value="ECO:0007669"/>
    <property type="project" value="UniProtKB-KW"/>
</dbReference>
<dbReference type="SUPFAM" id="SSF51445">
    <property type="entry name" value="(Trans)glycosidases"/>
    <property type="match status" value="1"/>
</dbReference>
<dbReference type="Gene3D" id="3.20.20.80">
    <property type="entry name" value="Glycosidases"/>
    <property type="match status" value="1"/>
</dbReference>
<feature type="domain" description="DUF4015" evidence="3">
    <location>
        <begin position="56"/>
        <end position="380"/>
    </location>
</feature>
<dbReference type="Proteomes" id="UP001170310">
    <property type="component" value="Unassembled WGS sequence"/>
</dbReference>
<evidence type="ECO:0000259" key="3">
    <source>
        <dbReference type="Pfam" id="PF13200"/>
    </source>
</evidence>
<reference evidence="4" key="1">
    <citation type="submission" date="2023-07" db="EMBL/GenBank/DDBJ databases">
        <title>Genome content predicts the carbon catabolic preferences of heterotrophic bacteria.</title>
        <authorList>
            <person name="Gralka M."/>
        </authorList>
    </citation>
    <scope>NUCLEOTIDE SEQUENCE</scope>
    <source>
        <strain evidence="4">E2R20</strain>
    </source>
</reference>
<sequence>MNHKKLWVTLAASSIIIAGCSNGSNNGNNDNKDTNKSEQTANQKNKVAYPKDGVKGIYVTSNSTQGEKIDQLIKYVKDAKLNAMVIDVKDDEGNVTMKFNTGNKLIDKNTMDIAEAKPLLKKLKDNDIYPIARIVTFKDTKLAKEHPEWSFKEKDGSVWQNGKGESFVNPFVKDVWKYNVNISKAAAKAGFQDIQYDYVRFPEGFENEADQLDYDKGDYKNSKLSKGDQRVDTVTNYLEYAHKELKPYKVRISADVFGYSALVKNAPGIGQSFPKISKNVDAISSMIYPSHWSPGDFGLEAPDTEPYKTVNRYIQKENSILDELGKKKPISRPWIQDFTASYLGEGNYKEYDAQALSDQVQALKDNGVNEFLLWNAGNDYTEGANFNPKKGENQDKDYQKDKQNK</sequence>
<evidence type="ECO:0000313" key="4">
    <source>
        <dbReference type="EMBL" id="MDO6572771.1"/>
    </source>
</evidence>
<keyword evidence="4" id="KW-0378">Hydrolase</keyword>
<feature type="region of interest" description="Disordered" evidence="1">
    <location>
        <begin position="21"/>
        <end position="45"/>
    </location>
</feature>
<comment type="caution">
    <text evidence="4">The sequence shown here is derived from an EMBL/GenBank/DDBJ whole genome shotgun (WGS) entry which is preliminary data.</text>
</comment>
<feature type="signal peptide" evidence="2">
    <location>
        <begin position="1"/>
        <end position="23"/>
    </location>
</feature>
<dbReference type="InterPro" id="IPR017853">
    <property type="entry name" value="GH"/>
</dbReference>
<feature type="region of interest" description="Disordered" evidence="1">
    <location>
        <begin position="383"/>
        <end position="405"/>
    </location>
</feature>
<keyword evidence="2" id="KW-0732">Signal</keyword>
<protein>
    <submittedName>
        <fullName evidence="4">Glycoside hydrolase</fullName>
    </submittedName>
</protein>
<name>A0AAW7YQ55_9STAP</name>
<organism evidence="4 5">
    <name type="scientific">Staphylococcus pasteuri_A</name>
    <dbReference type="NCBI Taxonomy" id="3062664"/>
    <lineage>
        <taxon>Bacteria</taxon>
        <taxon>Bacillati</taxon>
        <taxon>Bacillota</taxon>
        <taxon>Bacilli</taxon>
        <taxon>Bacillales</taxon>
        <taxon>Staphylococcaceae</taxon>
        <taxon>Staphylococcus</taxon>
    </lineage>
</organism>
<evidence type="ECO:0000256" key="2">
    <source>
        <dbReference type="SAM" id="SignalP"/>
    </source>
</evidence>
<dbReference type="InterPro" id="IPR025275">
    <property type="entry name" value="DUF4015"/>
</dbReference>
<gene>
    <name evidence="4" type="ORF">Q4528_01215</name>
</gene>
<dbReference type="Pfam" id="PF13200">
    <property type="entry name" value="DUF4015"/>
    <property type="match status" value="1"/>
</dbReference>
<evidence type="ECO:0000256" key="1">
    <source>
        <dbReference type="SAM" id="MobiDB-lite"/>
    </source>
</evidence>